<accession>A0A914DEP5</accession>
<dbReference type="InterPro" id="IPR002048">
    <property type="entry name" value="EF_hand_dom"/>
</dbReference>
<evidence type="ECO:0000259" key="4">
    <source>
        <dbReference type="PROSITE" id="PS50222"/>
    </source>
</evidence>
<feature type="domain" description="EF-hand" evidence="4">
    <location>
        <begin position="27"/>
        <end position="62"/>
    </location>
</feature>
<proteinExistence type="predicted"/>
<name>A0A914DEP5_9BILA</name>
<dbReference type="PROSITE" id="PS00018">
    <property type="entry name" value="EF_HAND_1"/>
    <property type="match status" value="1"/>
</dbReference>
<keyword evidence="3" id="KW-0106">Calcium</keyword>
<dbReference type="Gene3D" id="1.10.238.10">
    <property type="entry name" value="EF-hand"/>
    <property type="match status" value="1"/>
</dbReference>
<dbReference type="AlphaFoldDB" id="A0A914DEP5"/>
<dbReference type="CDD" id="cd00051">
    <property type="entry name" value="EFh"/>
    <property type="match status" value="1"/>
</dbReference>
<dbReference type="InterPro" id="IPR028846">
    <property type="entry name" value="Recoverin"/>
</dbReference>
<evidence type="ECO:0000256" key="1">
    <source>
        <dbReference type="ARBA" id="ARBA00022723"/>
    </source>
</evidence>
<dbReference type="InterPro" id="IPR011992">
    <property type="entry name" value="EF-hand-dom_pair"/>
</dbReference>
<evidence type="ECO:0000256" key="3">
    <source>
        <dbReference type="ARBA" id="ARBA00022837"/>
    </source>
</evidence>
<evidence type="ECO:0000313" key="6">
    <source>
        <dbReference type="WBParaSite" id="ACRNAN_scaffold2482.g10898.t1"/>
    </source>
</evidence>
<dbReference type="WBParaSite" id="ACRNAN_scaffold2482.g10898.t1">
    <property type="protein sequence ID" value="ACRNAN_scaffold2482.g10898.t1"/>
    <property type="gene ID" value="ACRNAN_scaffold2482.g10898"/>
</dbReference>
<dbReference type="SUPFAM" id="SSF47473">
    <property type="entry name" value="EF-hand"/>
    <property type="match status" value="1"/>
</dbReference>
<sequence>MTFDRDGDHQISFEEFVIGLSVITRGSLEEKIDWIFNLYDINKRGRIGQPELLAVTQSIYELLGRNVDPPISSRQILEHVLEVYHRLCRNGETSLDHEQFAKLCKENQELCDSLILFDTIL</sequence>
<dbReference type="GO" id="GO:0005509">
    <property type="term" value="F:calcium ion binding"/>
    <property type="evidence" value="ECO:0007669"/>
    <property type="project" value="InterPro"/>
</dbReference>
<feature type="domain" description="EF-hand" evidence="4">
    <location>
        <begin position="1"/>
        <end position="26"/>
    </location>
</feature>
<evidence type="ECO:0000313" key="5">
    <source>
        <dbReference type="Proteomes" id="UP000887540"/>
    </source>
</evidence>
<keyword evidence="5" id="KW-1185">Reference proteome</keyword>
<organism evidence="5 6">
    <name type="scientific">Acrobeloides nanus</name>
    <dbReference type="NCBI Taxonomy" id="290746"/>
    <lineage>
        <taxon>Eukaryota</taxon>
        <taxon>Metazoa</taxon>
        <taxon>Ecdysozoa</taxon>
        <taxon>Nematoda</taxon>
        <taxon>Chromadorea</taxon>
        <taxon>Rhabditida</taxon>
        <taxon>Tylenchina</taxon>
        <taxon>Cephalobomorpha</taxon>
        <taxon>Cephaloboidea</taxon>
        <taxon>Cephalobidae</taxon>
        <taxon>Acrobeloides</taxon>
    </lineage>
</organism>
<keyword evidence="1" id="KW-0479">Metal-binding</keyword>
<dbReference type="SMART" id="SM00054">
    <property type="entry name" value="EFh"/>
    <property type="match status" value="2"/>
</dbReference>
<dbReference type="PANTHER" id="PTHR23055">
    <property type="entry name" value="CALCIUM BINDING PROTEINS"/>
    <property type="match status" value="1"/>
</dbReference>
<dbReference type="PRINTS" id="PR00450">
    <property type="entry name" value="RECOVERIN"/>
</dbReference>
<reference evidence="6" key="1">
    <citation type="submission" date="2022-11" db="UniProtKB">
        <authorList>
            <consortium name="WormBaseParasite"/>
        </authorList>
    </citation>
    <scope>IDENTIFICATION</scope>
</reference>
<dbReference type="PANTHER" id="PTHR23055:SF167">
    <property type="entry name" value="EF-HAND DOMAIN-CONTAINING PROTEIN"/>
    <property type="match status" value="1"/>
</dbReference>
<keyword evidence="2" id="KW-0677">Repeat</keyword>
<protein>
    <submittedName>
        <fullName evidence="6">EF-hand domain-containing protein</fullName>
    </submittedName>
</protein>
<evidence type="ECO:0000256" key="2">
    <source>
        <dbReference type="ARBA" id="ARBA00022737"/>
    </source>
</evidence>
<dbReference type="InterPro" id="IPR018247">
    <property type="entry name" value="EF_Hand_1_Ca_BS"/>
</dbReference>
<dbReference type="PROSITE" id="PS50222">
    <property type="entry name" value="EF_HAND_2"/>
    <property type="match status" value="2"/>
</dbReference>
<dbReference type="Proteomes" id="UP000887540">
    <property type="component" value="Unplaced"/>
</dbReference>